<accession>A0ABT8R9B7</accession>
<reference evidence="3" key="1">
    <citation type="submission" date="2023-07" db="EMBL/GenBank/DDBJ databases">
        <title>The genome sequence of Rhodocytophaga aerolata KACC 12507.</title>
        <authorList>
            <person name="Zhang X."/>
        </authorList>
    </citation>
    <scope>NUCLEOTIDE SEQUENCE</scope>
    <source>
        <strain evidence="3">KACC 12507</strain>
    </source>
</reference>
<dbReference type="InterPro" id="IPR044925">
    <property type="entry name" value="His-Me_finger_sf"/>
</dbReference>
<sequence>MRQSFLYFLIILCIGIHSCAKKTLSPASSTEELHILLGNPSKATADPANSENFLVIRPQYALSYNSARGTANWVSWHLNATWKGTVKRQDNFRPDHTLPDSWYRATPGDYTNTGFDRGHLCPSDDRDKSEEDNQATFLMSNIVPQAPNNNRTTWRNLEEYCRTLIDRGNELYIVAGVYGRGGSGSNGGTTNTLASGKITVPARFYKIIVILPEGDKDVSRISSSTRVIAVDMPNKQAVDEQPWSEYRVSVDDIEKATGYDFLSNLPAALQQSLEAKPDTEPVRAE</sequence>
<keyword evidence="3" id="KW-0540">Nuclease</keyword>
<feature type="domain" description="ENPP1-3/EXOG-like endonuclease/phosphodiesterase" evidence="1">
    <location>
        <begin position="57"/>
        <end position="268"/>
    </location>
</feature>
<dbReference type="RefSeq" id="WP_302038759.1">
    <property type="nucleotide sequence ID" value="NZ_JAUKPO010000009.1"/>
</dbReference>
<evidence type="ECO:0000313" key="4">
    <source>
        <dbReference type="Proteomes" id="UP001168528"/>
    </source>
</evidence>
<dbReference type="InterPro" id="IPR020821">
    <property type="entry name" value="ENPP1-3/EXOG-like_nuc-like"/>
</dbReference>
<dbReference type="Gene3D" id="3.40.570.10">
    <property type="entry name" value="Extracellular Endonuclease, subunit A"/>
    <property type="match status" value="1"/>
</dbReference>
<dbReference type="SUPFAM" id="SSF54060">
    <property type="entry name" value="His-Me finger endonucleases"/>
    <property type="match status" value="1"/>
</dbReference>
<dbReference type="GO" id="GO:0004519">
    <property type="term" value="F:endonuclease activity"/>
    <property type="evidence" value="ECO:0007669"/>
    <property type="project" value="UniProtKB-KW"/>
</dbReference>
<comment type="caution">
    <text evidence="3">The sequence shown here is derived from an EMBL/GenBank/DDBJ whole genome shotgun (WGS) entry which is preliminary data.</text>
</comment>
<keyword evidence="3" id="KW-0255">Endonuclease</keyword>
<dbReference type="SMART" id="SM00892">
    <property type="entry name" value="Endonuclease_NS"/>
    <property type="match status" value="1"/>
</dbReference>
<dbReference type="PANTHER" id="PTHR13966:SF5">
    <property type="entry name" value="ENDONUCLEASE G, MITOCHONDRIAL"/>
    <property type="match status" value="1"/>
</dbReference>
<dbReference type="InterPro" id="IPR040255">
    <property type="entry name" value="Non-specific_endonuclease"/>
</dbReference>
<dbReference type="Proteomes" id="UP001168528">
    <property type="component" value="Unassembled WGS sequence"/>
</dbReference>
<dbReference type="EMBL" id="JAUKPO010000009">
    <property type="protein sequence ID" value="MDO1447954.1"/>
    <property type="molecule type" value="Genomic_DNA"/>
</dbReference>
<feature type="domain" description="DNA/RNA non-specific endonuclease/pyrophosphatase/phosphodiesterase" evidence="2">
    <location>
        <begin position="56"/>
        <end position="268"/>
    </location>
</feature>
<name>A0ABT8R9B7_9BACT</name>
<keyword evidence="3" id="KW-0378">Hydrolase</keyword>
<keyword evidence="4" id="KW-1185">Reference proteome</keyword>
<evidence type="ECO:0000313" key="3">
    <source>
        <dbReference type="EMBL" id="MDO1447954.1"/>
    </source>
</evidence>
<dbReference type="InterPro" id="IPR001604">
    <property type="entry name" value="Endo_G_ENPP1-like_dom"/>
</dbReference>
<organism evidence="3 4">
    <name type="scientific">Rhodocytophaga aerolata</name>
    <dbReference type="NCBI Taxonomy" id="455078"/>
    <lineage>
        <taxon>Bacteria</taxon>
        <taxon>Pseudomonadati</taxon>
        <taxon>Bacteroidota</taxon>
        <taxon>Cytophagia</taxon>
        <taxon>Cytophagales</taxon>
        <taxon>Rhodocytophagaceae</taxon>
        <taxon>Rhodocytophaga</taxon>
    </lineage>
</organism>
<gene>
    <name evidence="3" type="ORF">Q0590_16905</name>
</gene>
<proteinExistence type="predicted"/>
<dbReference type="Pfam" id="PF01223">
    <property type="entry name" value="Endonuclease_NS"/>
    <property type="match status" value="1"/>
</dbReference>
<dbReference type="InterPro" id="IPR044929">
    <property type="entry name" value="DNA/RNA_non-sp_Endonuclease_sf"/>
</dbReference>
<evidence type="ECO:0000259" key="2">
    <source>
        <dbReference type="SMART" id="SM00892"/>
    </source>
</evidence>
<dbReference type="CDD" id="cd00091">
    <property type="entry name" value="NUC"/>
    <property type="match status" value="1"/>
</dbReference>
<dbReference type="PANTHER" id="PTHR13966">
    <property type="entry name" value="ENDONUCLEASE RELATED"/>
    <property type="match status" value="1"/>
</dbReference>
<dbReference type="SMART" id="SM00477">
    <property type="entry name" value="NUC"/>
    <property type="match status" value="1"/>
</dbReference>
<protein>
    <submittedName>
        <fullName evidence="3">DNA/RNA non-specific endonuclease</fullName>
    </submittedName>
</protein>
<evidence type="ECO:0000259" key="1">
    <source>
        <dbReference type="SMART" id="SM00477"/>
    </source>
</evidence>